<keyword evidence="3" id="KW-1185">Reference proteome</keyword>
<evidence type="ECO:0000313" key="3">
    <source>
        <dbReference type="Proteomes" id="UP000220840"/>
    </source>
</evidence>
<proteinExistence type="predicted"/>
<dbReference type="InterPro" id="IPR037401">
    <property type="entry name" value="SnoaL-like"/>
</dbReference>
<gene>
    <name evidence="2" type="ORF">CQ394_01120</name>
</gene>
<dbReference type="SUPFAM" id="SSF54427">
    <property type="entry name" value="NTF2-like"/>
    <property type="match status" value="1"/>
</dbReference>
<name>A0A2A7MFJ0_9CLOT</name>
<dbReference type="InterPro" id="IPR032710">
    <property type="entry name" value="NTF2-like_dom_sf"/>
</dbReference>
<dbReference type="Proteomes" id="UP000220840">
    <property type="component" value="Unassembled WGS sequence"/>
</dbReference>
<sequence>MAEREKLIKRYFESWVKNDISSLEEVFDNSIIYSECYGPEYRGLKQVKQWFEDWNKKGKVIRWDIKSFIHDNNVTAVEWFFQCKYNDEISSFDGVSLIVFNGNGKIISLKEFQSKYEHNYPYGV</sequence>
<dbReference type="Pfam" id="PF12680">
    <property type="entry name" value="SnoaL_2"/>
    <property type="match status" value="1"/>
</dbReference>
<accession>A0A2A7MFJ0</accession>
<evidence type="ECO:0000259" key="1">
    <source>
        <dbReference type="Pfam" id="PF12680"/>
    </source>
</evidence>
<feature type="domain" description="SnoaL-like" evidence="1">
    <location>
        <begin position="8"/>
        <end position="107"/>
    </location>
</feature>
<dbReference type="RefSeq" id="WP_058294531.1">
    <property type="nucleotide sequence ID" value="NZ_CAMRXB010000085.1"/>
</dbReference>
<comment type="caution">
    <text evidence="2">The sequence shown here is derived from an EMBL/GenBank/DDBJ whole genome shotgun (WGS) entry which is preliminary data.</text>
</comment>
<dbReference type="OrthoDB" id="4203328at2"/>
<reference evidence="2 3" key="1">
    <citation type="submission" date="2017-10" db="EMBL/GenBank/DDBJ databases">
        <title>Effective Description of Clostridium neonatale sp. nov. linked to necrotizing enterocolitis in neonates and a clarification of species assignable to the genus Clostridium (Prazmowski 1880) emend. Lawson and Rainey 2016.</title>
        <authorList>
            <person name="Bernard K."/>
            <person name="Burdz T."/>
            <person name="Wiebe D."/>
            <person name="Balcewich B."/>
            <person name="Alfa M."/>
            <person name="Bernier A.-M."/>
        </authorList>
    </citation>
    <scope>NUCLEOTIDE SEQUENCE [LARGE SCALE GENOMIC DNA]</scope>
    <source>
        <strain evidence="2 3">LCDC99A005</strain>
    </source>
</reference>
<dbReference type="STRING" id="137838.GCA_001458595_01665"/>
<organism evidence="2 3">
    <name type="scientific">Clostridium neonatale</name>
    <dbReference type="NCBI Taxonomy" id="137838"/>
    <lineage>
        <taxon>Bacteria</taxon>
        <taxon>Bacillati</taxon>
        <taxon>Bacillota</taxon>
        <taxon>Clostridia</taxon>
        <taxon>Eubacteriales</taxon>
        <taxon>Clostridiaceae</taxon>
        <taxon>Clostridium</taxon>
    </lineage>
</organism>
<evidence type="ECO:0000313" key="2">
    <source>
        <dbReference type="EMBL" id="PEG30359.1"/>
    </source>
</evidence>
<dbReference type="EMBL" id="PDCJ01000001">
    <property type="protein sequence ID" value="PEG30359.1"/>
    <property type="molecule type" value="Genomic_DNA"/>
</dbReference>
<dbReference type="Gene3D" id="3.10.450.50">
    <property type="match status" value="1"/>
</dbReference>
<protein>
    <submittedName>
        <fullName evidence="2">Nuclear transport factor 2 family protein</fullName>
    </submittedName>
</protein>
<dbReference type="AlphaFoldDB" id="A0A2A7MFJ0"/>